<dbReference type="Pfam" id="PF00188">
    <property type="entry name" value="CAP"/>
    <property type="match status" value="1"/>
</dbReference>
<evidence type="ECO:0000313" key="2">
    <source>
        <dbReference type="EnsemblMetazoa" id="tetur01g03400.1"/>
    </source>
</evidence>
<keyword evidence="3" id="KW-1185">Reference proteome</keyword>
<feature type="domain" description="SCP" evidence="1">
    <location>
        <begin position="68"/>
        <end position="190"/>
    </location>
</feature>
<reference evidence="2" key="2">
    <citation type="submission" date="2015-06" db="UniProtKB">
        <authorList>
            <consortium name="EnsemblMetazoa"/>
        </authorList>
    </citation>
    <scope>IDENTIFICATION</scope>
</reference>
<evidence type="ECO:0000259" key="1">
    <source>
        <dbReference type="Pfam" id="PF00188"/>
    </source>
</evidence>
<dbReference type="InterPro" id="IPR014044">
    <property type="entry name" value="CAP_dom"/>
</dbReference>
<evidence type="ECO:0000313" key="3">
    <source>
        <dbReference type="Proteomes" id="UP000015104"/>
    </source>
</evidence>
<reference evidence="3" key="1">
    <citation type="submission" date="2011-08" db="EMBL/GenBank/DDBJ databases">
        <authorList>
            <person name="Rombauts S."/>
        </authorList>
    </citation>
    <scope>NUCLEOTIDE SEQUENCE</scope>
    <source>
        <strain evidence="3">London</strain>
    </source>
</reference>
<sequence length="237" mass="27132">MSSKAWACSKSIYITTGQLSVYKCLYLVTFLTLINYATCDQLESPDNRIHLITENIDWAFFQDLDIIHQAIRLRHGVPQIYANETLVNAARQRAIVRAWYENDPQSEEHDYDVSENVYYQSDPDEAVSATKIMANWYTSEERLYNYDNPMVTDQVKHFLPIVSESTLTYGCGQVRSTGLTGAGIYTVCLYSPAYQPGNETVNINKPLFSFKNDQFDFSMVDDLEVGLIERLKGSRKL</sequence>
<organism evidence="2 3">
    <name type="scientific">Tetranychus urticae</name>
    <name type="common">Two-spotted spider mite</name>
    <dbReference type="NCBI Taxonomy" id="32264"/>
    <lineage>
        <taxon>Eukaryota</taxon>
        <taxon>Metazoa</taxon>
        <taxon>Ecdysozoa</taxon>
        <taxon>Arthropoda</taxon>
        <taxon>Chelicerata</taxon>
        <taxon>Arachnida</taxon>
        <taxon>Acari</taxon>
        <taxon>Acariformes</taxon>
        <taxon>Trombidiformes</taxon>
        <taxon>Prostigmata</taxon>
        <taxon>Eleutherengona</taxon>
        <taxon>Raphignathae</taxon>
        <taxon>Tetranychoidea</taxon>
        <taxon>Tetranychidae</taxon>
        <taxon>Tetranychus</taxon>
    </lineage>
</organism>
<name>T1JQJ2_TETUR</name>
<dbReference type="EMBL" id="CAEY01000437">
    <property type="status" value="NOT_ANNOTATED_CDS"/>
    <property type="molecule type" value="Genomic_DNA"/>
</dbReference>
<protein>
    <recommendedName>
        <fullName evidence="1">SCP domain-containing protein</fullName>
    </recommendedName>
</protein>
<dbReference type="InterPro" id="IPR035940">
    <property type="entry name" value="CAP_sf"/>
</dbReference>
<dbReference type="SUPFAM" id="SSF55797">
    <property type="entry name" value="PR-1-like"/>
    <property type="match status" value="1"/>
</dbReference>
<dbReference type="AlphaFoldDB" id="T1JQJ2"/>
<dbReference type="Proteomes" id="UP000015104">
    <property type="component" value="Unassembled WGS sequence"/>
</dbReference>
<dbReference type="HOGENOM" id="CLU_1171993_0_0_1"/>
<dbReference type="EnsemblMetazoa" id="tetur01g03400.1">
    <property type="protein sequence ID" value="tetur01g03400.1"/>
    <property type="gene ID" value="tetur01g03400"/>
</dbReference>
<proteinExistence type="predicted"/>
<dbReference type="Gene3D" id="3.40.33.10">
    <property type="entry name" value="CAP"/>
    <property type="match status" value="1"/>
</dbReference>
<dbReference type="InterPro" id="IPR001283">
    <property type="entry name" value="CRISP-related"/>
</dbReference>
<accession>T1JQJ2</accession>
<dbReference type="PANTHER" id="PTHR10334">
    <property type="entry name" value="CYSTEINE-RICH SECRETORY PROTEIN-RELATED"/>
    <property type="match status" value="1"/>
</dbReference>